<proteinExistence type="predicted"/>
<dbReference type="RefSeq" id="WP_210578624.1">
    <property type="nucleotide sequence ID" value="NZ_LK995470.1"/>
</dbReference>
<evidence type="ECO:0000313" key="1">
    <source>
        <dbReference type="EMBL" id="CED90292.1"/>
    </source>
</evidence>
<gene>
    <name evidence="1" type="ORF">AAM4_0397</name>
</gene>
<name>A0A1L7RL48_9ACTO</name>
<dbReference type="EMBL" id="LK995470">
    <property type="protein sequence ID" value="CED90292.1"/>
    <property type="molecule type" value="Genomic_DNA"/>
</dbReference>
<protein>
    <submittedName>
        <fullName evidence="1">Uncharacterized protein</fullName>
    </submittedName>
</protein>
<sequence length="86" mass="9272">MSGRTEYRHVSFCQPTATLLGADGPGGVSIQTISFTKSIPQLAEYMDGWEVVSHQVVPAGDLCFLTLLLKTTTTIPDDLSALDETQ</sequence>
<reference evidence="1" key="1">
    <citation type="submission" date="2014-07" db="EMBL/GenBank/DDBJ databases">
        <authorList>
            <person name="Zhang J.E."/>
            <person name="Yang H."/>
            <person name="Guo J."/>
            <person name="Deng Z."/>
            <person name="Luo H."/>
            <person name="Luo M."/>
            <person name="Zhao B."/>
        </authorList>
    </citation>
    <scope>NUCLEOTIDE SEQUENCE</scope>
    <source>
        <strain evidence="1">AM4</strain>
    </source>
</reference>
<dbReference type="AlphaFoldDB" id="A0A1L7RL48"/>
<accession>A0A1L7RL48</accession>
<organism evidence="1">
    <name type="scientific">Actinomyces succiniciruminis</name>
    <dbReference type="NCBI Taxonomy" id="1522002"/>
    <lineage>
        <taxon>Bacteria</taxon>
        <taxon>Bacillati</taxon>
        <taxon>Actinomycetota</taxon>
        <taxon>Actinomycetes</taxon>
        <taxon>Actinomycetales</taxon>
        <taxon>Actinomycetaceae</taxon>
        <taxon>Actinomyces</taxon>
    </lineage>
</organism>